<dbReference type="InterPro" id="IPR006439">
    <property type="entry name" value="HAD-SF_hydro_IA"/>
</dbReference>
<dbReference type="Pfam" id="PF00702">
    <property type="entry name" value="Hydrolase"/>
    <property type="match status" value="1"/>
</dbReference>
<dbReference type="InterPro" id="IPR051828">
    <property type="entry name" value="HAD-like_hydrolase_domain"/>
</dbReference>
<comment type="caution">
    <text evidence="1">The sequence shown here is derived from an EMBL/GenBank/DDBJ whole genome shotgun (WGS) entry which is preliminary data.</text>
</comment>
<dbReference type="InterPro" id="IPR011949">
    <property type="entry name" value="HAD-SF_hydro_IA_REG-2-like"/>
</dbReference>
<dbReference type="RefSeq" id="WP_100705604.1">
    <property type="nucleotide sequence ID" value="NZ_NPDL01000002.1"/>
</dbReference>
<dbReference type="InterPro" id="IPR044924">
    <property type="entry name" value="HAD-SF_hydro_IA_REG-2-like_cap"/>
</dbReference>
<evidence type="ECO:0000313" key="1">
    <source>
        <dbReference type="EMBL" id="PJZ26807.1"/>
    </source>
</evidence>
<organism evidence="1 2">
    <name type="scientific">Leptospira hartskeerlii</name>
    <dbReference type="NCBI Taxonomy" id="2023177"/>
    <lineage>
        <taxon>Bacteria</taxon>
        <taxon>Pseudomonadati</taxon>
        <taxon>Spirochaetota</taxon>
        <taxon>Spirochaetia</taxon>
        <taxon>Leptospirales</taxon>
        <taxon>Leptospiraceae</taxon>
        <taxon>Leptospira</taxon>
    </lineage>
</organism>
<dbReference type="Gene3D" id="3.40.50.1000">
    <property type="entry name" value="HAD superfamily/HAD-like"/>
    <property type="match status" value="1"/>
</dbReference>
<dbReference type="SUPFAM" id="SSF56784">
    <property type="entry name" value="HAD-like"/>
    <property type="match status" value="1"/>
</dbReference>
<dbReference type="SFLD" id="SFLDS00003">
    <property type="entry name" value="Haloacid_Dehalogenase"/>
    <property type="match status" value="1"/>
</dbReference>
<proteinExistence type="predicted"/>
<dbReference type="AlphaFoldDB" id="A0A2M9XGK1"/>
<keyword evidence="1" id="KW-0378">Hydrolase</keyword>
<dbReference type="GO" id="GO:0016787">
    <property type="term" value="F:hydrolase activity"/>
    <property type="evidence" value="ECO:0007669"/>
    <property type="project" value="UniProtKB-KW"/>
</dbReference>
<dbReference type="InterPro" id="IPR023214">
    <property type="entry name" value="HAD_sf"/>
</dbReference>
<dbReference type="NCBIfam" id="TIGR01549">
    <property type="entry name" value="HAD-SF-IA-v1"/>
    <property type="match status" value="1"/>
</dbReference>
<gene>
    <name evidence="1" type="ORF">CH357_04790</name>
</gene>
<name>A0A2M9XGK1_9LEPT</name>
<evidence type="ECO:0000313" key="2">
    <source>
        <dbReference type="Proteomes" id="UP000232196"/>
    </source>
</evidence>
<dbReference type="Proteomes" id="UP000232196">
    <property type="component" value="Unassembled WGS sequence"/>
</dbReference>
<reference evidence="1 2" key="1">
    <citation type="submission" date="2017-07" db="EMBL/GenBank/DDBJ databases">
        <title>Leptospira spp. isolated from tropical soils.</title>
        <authorList>
            <person name="Thibeaux R."/>
            <person name="Iraola G."/>
            <person name="Ferres I."/>
            <person name="Bierque E."/>
            <person name="Girault D."/>
            <person name="Soupe-Gilbert M.-E."/>
            <person name="Picardeau M."/>
            <person name="Goarant C."/>
        </authorList>
    </citation>
    <scope>NUCLEOTIDE SEQUENCE [LARGE SCALE GENOMIC DNA]</scope>
    <source>
        <strain evidence="1 2">MCA1-C-A1</strain>
    </source>
</reference>
<dbReference type="EMBL" id="NPDN01000002">
    <property type="protein sequence ID" value="PJZ26807.1"/>
    <property type="molecule type" value="Genomic_DNA"/>
</dbReference>
<dbReference type="PANTHER" id="PTHR46191">
    <property type="match status" value="1"/>
</dbReference>
<keyword evidence="2" id="KW-1185">Reference proteome</keyword>
<dbReference type="Gene3D" id="1.10.150.720">
    <property type="entry name" value="Haloacid dehalogenase-like hydrolase"/>
    <property type="match status" value="1"/>
</dbReference>
<accession>A0A2M9XGK1</accession>
<dbReference type="PANTHER" id="PTHR46191:SF2">
    <property type="entry name" value="HALOACID DEHALOGENASE-LIKE HYDROLASE DOMAIN-CONTAINING PROTEIN 3"/>
    <property type="match status" value="1"/>
</dbReference>
<sequence length="233" mass="26733">MSSKEHYIFLDVGDTLLTMKKPAGDVYFEVLKEFGLDGSKHPNGYMERAFRKAYAHMTRHPLPDFRDKFHAHEDGSEGWWRELLGFFLKEIGSDLEPDPIFQSIFKRFDEPSVWEIDPGFYELVEFAKQRGSGLGIISNWDHRLKQLLASVGVLDHFYPVIVSAEFGYEKPSPLIFQEAEKLVGLSPDKLIYCGDKVELDILPTRSRGWTAFHKHVEGDIRDLGELTAILKKG</sequence>
<dbReference type="SFLD" id="SFLDG01129">
    <property type="entry name" value="C1.5:_HAD__Beta-PGM__Phosphata"/>
    <property type="match status" value="1"/>
</dbReference>
<dbReference type="NCBIfam" id="TIGR02252">
    <property type="entry name" value="DREG-2"/>
    <property type="match status" value="1"/>
</dbReference>
<dbReference type="InterPro" id="IPR036412">
    <property type="entry name" value="HAD-like_sf"/>
</dbReference>
<protein>
    <submittedName>
        <fullName evidence="1">Hydrolase</fullName>
    </submittedName>
</protein>
<dbReference type="OrthoDB" id="9809962at2"/>